<evidence type="ECO:0000256" key="1">
    <source>
        <dbReference type="SAM" id="MobiDB-lite"/>
    </source>
</evidence>
<feature type="compositionally biased region" description="Pro residues" evidence="1">
    <location>
        <begin position="435"/>
        <end position="444"/>
    </location>
</feature>
<feature type="region of interest" description="Disordered" evidence="1">
    <location>
        <begin position="430"/>
        <end position="481"/>
    </location>
</feature>
<sequence>MSSIFSLPHPALSRPRPVTIPPCVTPTCHDIGQGSGTGVSLFLRLHKRCTAADQPFGWSTSLAGSVESLVDTRAPGDLQGANVVAGNTLLGTSATPHWAASRPFDGTCSQSPYSDSAMPLSGVGKPQSSDTLSCYAPNAGSTARLGPLNVASLESNHGGQGGHSASGHPPPTLPSPSPPTPAEAVPADVDERCMHPHPGSVCCTTTTVEKDCTSNACVVTLKATVRLTDSRLHAAPSELEELAWLAARDAAAGAVQSLNRRSGSGPMGREERHGFVCHMLRHGTIRDARRMENAFGHVSYLLTLEDKPSGARLRAAFKPRVEGDCEGWHRVPVEAAAYQLNLLLGMDLVPPAVVRPACDVDWTHYPAGGAFIYWCGGARQLSEVPPAAWSVPPSVLLSDTRILDVLLQNSDRHCGHFLHAEHWADGDYYMSATPPATPPAPPPHQHPHHDRHAPQHPQQQRGGAMSNGGGAAAGSAGAATCSGGAAGGVQGGGGAGAGINPRGGSGAWRGRLSPVLVDHAAGFRPGAFVSLEHENAFLTGPTRQISARTYLRLRFLDAPSLRAALGDTVSEEEVGALLARRDAILAFFDGLVAEKGYENVVLEA</sequence>
<feature type="compositionally biased region" description="Pro residues" evidence="1">
    <location>
        <begin position="168"/>
        <end position="181"/>
    </location>
</feature>
<dbReference type="Proteomes" id="UP001054857">
    <property type="component" value="Unassembled WGS sequence"/>
</dbReference>
<dbReference type="AlphaFoldDB" id="A0AAD3E2N2"/>
<dbReference type="EMBL" id="BMAR01000047">
    <property type="protein sequence ID" value="GFR51218.1"/>
    <property type="molecule type" value="Genomic_DNA"/>
</dbReference>
<gene>
    <name evidence="2" type="ORF">Agub_g13592</name>
</gene>
<name>A0AAD3E2N2_9CHLO</name>
<accession>A0AAD3E2N2</accession>
<protein>
    <recommendedName>
        <fullName evidence="4">PI3K/PI4K catalytic domain-containing protein</fullName>
    </recommendedName>
</protein>
<reference evidence="2 3" key="1">
    <citation type="journal article" date="2021" name="Sci. Rep.">
        <title>Genome sequencing of the multicellular alga Astrephomene provides insights into convergent evolution of germ-soma differentiation.</title>
        <authorList>
            <person name="Yamashita S."/>
            <person name="Yamamoto K."/>
            <person name="Matsuzaki R."/>
            <person name="Suzuki S."/>
            <person name="Yamaguchi H."/>
            <person name="Hirooka S."/>
            <person name="Minakuchi Y."/>
            <person name="Miyagishima S."/>
            <person name="Kawachi M."/>
            <person name="Toyoda A."/>
            <person name="Nozaki H."/>
        </authorList>
    </citation>
    <scope>NUCLEOTIDE SEQUENCE [LARGE SCALE GENOMIC DNA]</scope>
    <source>
        <strain evidence="2 3">NIES-4017</strain>
    </source>
</reference>
<comment type="caution">
    <text evidence="2">The sequence shown here is derived from an EMBL/GenBank/DDBJ whole genome shotgun (WGS) entry which is preliminary data.</text>
</comment>
<evidence type="ECO:0008006" key="4">
    <source>
        <dbReference type="Google" id="ProtNLM"/>
    </source>
</evidence>
<evidence type="ECO:0000313" key="2">
    <source>
        <dbReference type="EMBL" id="GFR51218.1"/>
    </source>
</evidence>
<feature type="compositionally biased region" description="Low complexity" evidence="1">
    <location>
        <begin position="455"/>
        <end position="464"/>
    </location>
</feature>
<feature type="region of interest" description="Disordered" evidence="1">
    <location>
        <begin position="151"/>
        <end position="185"/>
    </location>
</feature>
<organism evidence="2 3">
    <name type="scientific">Astrephomene gubernaculifera</name>
    <dbReference type="NCBI Taxonomy" id="47775"/>
    <lineage>
        <taxon>Eukaryota</taxon>
        <taxon>Viridiplantae</taxon>
        <taxon>Chlorophyta</taxon>
        <taxon>core chlorophytes</taxon>
        <taxon>Chlorophyceae</taxon>
        <taxon>CS clade</taxon>
        <taxon>Chlamydomonadales</taxon>
        <taxon>Astrephomenaceae</taxon>
        <taxon>Astrephomene</taxon>
    </lineage>
</organism>
<proteinExistence type="predicted"/>
<keyword evidence="3" id="KW-1185">Reference proteome</keyword>
<evidence type="ECO:0000313" key="3">
    <source>
        <dbReference type="Proteomes" id="UP001054857"/>
    </source>
</evidence>